<keyword evidence="3" id="KW-1185">Reference proteome</keyword>
<evidence type="ECO:0000313" key="1">
    <source>
        <dbReference type="EMBL" id="OAU97337.1"/>
    </source>
</evidence>
<dbReference type="OrthoDB" id="5616307at2"/>
<comment type="caution">
    <text evidence="1">The sequence shown here is derived from an EMBL/GenBank/DDBJ whole genome shotgun (WGS) entry which is preliminary data.</text>
</comment>
<accession>A0A198V0W2</accession>
<evidence type="ECO:0000313" key="2">
    <source>
        <dbReference type="EMBL" id="OAV02236.1"/>
    </source>
</evidence>
<dbReference type="InterPro" id="IPR009749">
    <property type="entry name" value="DUF1315"/>
</dbReference>
<reference evidence="3 4" key="1">
    <citation type="journal article" date="2016" name="Genome Biol. Evol.">
        <title>Comparative Genomic Analyses of the Moraxella catarrhalis Serosensitive and Seroresistant Lineages Demonstrate Their Independent Evolution.</title>
        <authorList>
            <person name="Earl J.P."/>
            <person name="de Vries S.P."/>
            <person name="Ahmed A."/>
            <person name="Powell E."/>
            <person name="Schultz M.P."/>
            <person name="Hermans P.W."/>
            <person name="Hill D.J."/>
            <person name="Zhou Z."/>
            <person name="Constantinidou C.I."/>
            <person name="Hu F.Z."/>
            <person name="Bootsma H.J."/>
            <person name="Ehrlich G.D."/>
        </authorList>
    </citation>
    <scope>NUCLEOTIDE SEQUENCE [LARGE SCALE GENOMIC DNA]</scope>
    <source>
        <strain evidence="1 3">Z7542</strain>
        <strain evidence="2 4">Z7574</strain>
    </source>
</reference>
<dbReference type="Pfam" id="PF07023">
    <property type="entry name" value="DUF1315"/>
    <property type="match status" value="1"/>
</dbReference>
<dbReference type="AlphaFoldDB" id="A0A198V0W2"/>
<evidence type="ECO:0008006" key="5">
    <source>
        <dbReference type="Google" id="ProtNLM"/>
    </source>
</evidence>
<dbReference type="EMBL" id="LXHE01000001">
    <property type="protein sequence ID" value="OAV02236.1"/>
    <property type="molecule type" value="Genomic_DNA"/>
</dbReference>
<dbReference type="EMBL" id="LXHC01000008">
    <property type="protein sequence ID" value="OAU97337.1"/>
    <property type="molecule type" value="Genomic_DNA"/>
</dbReference>
<protein>
    <recommendedName>
        <fullName evidence="5">DUF1315 family protein</fullName>
    </recommendedName>
</protein>
<proteinExistence type="predicted"/>
<dbReference type="Proteomes" id="UP000078446">
    <property type="component" value="Unassembled WGS sequence"/>
</dbReference>
<name>A0A198V0W2_MORCA</name>
<dbReference type="PATRIC" id="fig|480.236.peg.1810"/>
<dbReference type="RefSeq" id="WP_064610598.1">
    <property type="nucleotide sequence ID" value="NZ_LXHB01000043.1"/>
</dbReference>
<gene>
    <name evidence="2" type="ORF">AO382_0006</name>
    <name evidence="1" type="ORF">AO384_0719</name>
</gene>
<evidence type="ECO:0000313" key="3">
    <source>
        <dbReference type="Proteomes" id="UP000078228"/>
    </source>
</evidence>
<organism evidence="1 3">
    <name type="scientific">Moraxella catarrhalis</name>
    <name type="common">Branhamella catarrhalis</name>
    <dbReference type="NCBI Taxonomy" id="480"/>
    <lineage>
        <taxon>Bacteria</taxon>
        <taxon>Pseudomonadati</taxon>
        <taxon>Pseudomonadota</taxon>
        <taxon>Gammaproteobacteria</taxon>
        <taxon>Moraxellales</taxon>
        <taxon>Moraxellaceae</taxon>
        <taxon>Moraxella</taxon>
    </lineage>
</organism>
<sequence>MNKQDILNSLTPEIVDKFRTAIEIGRWENGEKLTDAQRQTCMQAVMVWEHEYLPVTERTGYIHRPIKEDGSVVGEECDVEHDHHYPNAEQAIKFKQ</sequence>
<dbReference type="Proteomes" id="UP000078228">
    <property type="component" value="Unassembled WGS sequence"/>
</dbReference>
<evidence type="ECO:0000313" key="4">
    <source>
        <dbReference type="Proteomes" id="UP000078446"/>
    </source>
</evidence>